<gene>
    <name evidence="2" type="ORF">LTR62_000400</name>
</gene>
<reference evidence="2" key="1">
    <citation type="submission" date="2023-08" db="EMBL/GenBank/DDBJ databases">
        <title>Black Yeasts Isolated from many extreme environments.</title>
        <authorList>
            <person name="Coleine C."/>
            <person name="Stajich J.E."/>
            <person name="Selbmann L."/>
        </authorList>
    </citation>
    <scope>NUCLEOTIDE SEQUENCE</scope>
    <source>
        <strain evidence="2">CCFEE 5401</strain>
    </source>
</reference>
<evidence type="ECO:0008006" key="4">
    <source>
        <dbReference type="Google" id="ProtNLM"/>
    </source>
</evidence>
<organism evidence="2 3">
    <name type="scientific">Meristemomyces frigidus</name>
    <dbReference type="NCBI Taxonomy" id="1508187"/>
    <lineage>
        <taxon>Eukaryota</taxon>
        <taxon>Fungi</taxon>
        <taxon>Dikarya</taxon>
        <taxon>Ascomycota</taxon>
        <taxon>Pezizomycotina</taxon>
        <taxon>Dothideomycetes</taxon>
        <taxon>Dothideomycetidae</taxon>
        <taxon>Mycosphaerellales</taxon>
        <taxon>Teratosphaeriaceae</taxon>
        <taxon>Meristemomyces</taxon>
    </lineage>
</organism>
<name>A0AAN7TMM2_9PEZI</name>
<protein>
    <recommendedName>
        <fullName evidence="4">Lytic polysaccharide monooxygenase</fullName>
    </recommendedName>
</protein>
<evidence type="ECO:0000313" key="3">
    <source>
        <dbReference type="Proteomes" id="UP001310890"/>
    </source>
</evidence>
<dbReference type="Gene3D" id="2.70.50.70">
    <property type="match status" value="1"/>
</dbReference>
<dbReference type="EMBL" id="JAVRRL010000010">
    <property type="protein sequence ID" value="KAK5115944.1"/>
    <property type="molecule type" value="Genomic_DNA"/>
</dbReference>
<evidence type="ECO:0000313" key="2">
    <source>
        <dbReference type="EMBL" id="KAK5115944.1"/>
    </source>
</evidence>
<dbReference type="Proteomes" id="UP001310890">
    <property type="component" value="Unassembled WGS sequence"/>
</dbReference>
<comment type="caution">
    <text evidence="2">The sequence shown here is derived from an EMBL/GenBank/DDBJ whole genome shotgun (WGS) entry which is preliminary data.</text>
</comment>
<proteinExistence type="predicted"/>
<accession>A0AAN7TMM2</accession>
<evidence type="ECO:0000256" key="1">
    <source>
        <dbReference type="SAM" id="MobiDB-lite"/>
    </source>
</evidence>
<sequence>MALLTDNDRYYFWQVITYHKQSQHQSTAATAPKSPLPVNSNSQNFQLHTINMGFHTLSLAALVGSAALFGGVNAHIKIMTPTPFGNSTLDTSPLNNAAIGSSASNFPCKQRSGVYDIAERTPIAVGADQPLIFSGSASHGGGVCQLAMTTDAEPTANSIFKLFTVIEGCPIKDDSTSGGISDYSFKLPQGTPNGNLTLAWIWYNRIGNREIYMNCMPVEVTGGSDDKTAYEAMNNAYIINQPTEDCSSQEMGDTIIPNPGNAVVQKFNPTSQLSASGTGCAALAAAMTKGVSGGGAAGGSASAPSSAAATLTTVSSSPAGSYAPSSMTSAAAISASSASSSMTTTSIAAITSSAPAYSHASSSTMAAAAPSYAPLAGTNSTSSTNTTSPDSGSSSSSSDGITCAANGTQFCQVTAGGKKICRPVAAGTQCSNGQIVKRSMSRHPHVRRYV</sequence>
<feature type="region of interest" description="Disordered" evidence="1">
    <location>
        <begin position="377"/>
        <end position="399"/>
    </location>
</feature>
<dbReference type="PANTHER" id="PTHR36182">
    <property type="entry name" value="PROTEIN, PUTATIVE (AFU_ORTHOLOGUE AFUA_6G10930)-RELATED"/>
    <property type="match status" value="1"/>
</dbReference>
<dbReference type="AlphaFoldDB" id="A0AAN7TMM2"/>
<dbReference type="PANTHER" id="PTHR36182:SF2">
    <property type="entry name" value="LYTIC POLYSACCHARIDE MONOOXYGENASE"/>
    <property type="match status" value="1"/>
</dbReference>